<feature type="transmembrane region" description="Helical" evidence="1">
    <location>
        <begin position="6"/>
        <end position="23"/>
    </location>
</feature>
<accession>A0ABT9MH16</accession>
<keyword evidence="1" id="KW-0472">Membrane</keyword>
<organism evidence="2 3">
    <name type="scientific">Deinococcus enclensis</name>
    <dbReference type="NCBI Taxonomy" id="1049582"/>
    <lineage>
        <taxon>Bacteria</taxon>
        <taxon>Thermotogati</taxon>
        <taxon>Deinococcota</taxon>
        <taxon>Deinococci</taxon>
        <taxon>Deinococcales</taxon>
        <taxon>Deinococcaceae</taxon>
        <taxon>Deinococcus</taxon>
    </lineage>
</organism>
<evidence type="ECO:0000313" key="3">
    <source>
        <dbReference type="Proteomes" id="UP001232163"/>
    </source>
</evidence>
<proteinExistence type="predicted"/>
<sequence>MASAFLWLWITVLLTGWVLHVLAPRVLYHWKTLMVVLVLTGAVYWAAGGEYRALRTTEQAAQEQSVPMGEK</sequence>
<keyword evidence="1" id="KW-0812">Transmembrane</keyword>
<evidence type="ECO:0000256" key="1">
    <source>
        <dbReference type="SAM" id="Phobius"/>
    </source>
</evidence>
<dbReference type="RefSeq" id="WP_307467599.1">
    <property type="nucleotide sequence ID" value="NZ_JAURUR010000012.1"/>
</dbReference>
<reference evidence="2 3" key="1">
    <citation type="submission" date="2023-07" db="EMBL/GenBank/DDBJ databases">
        <title>Genomic Encyclopedia of Type Strains, Phase IV (KMG-IV): sequencing the most valuable type-strain genomes for metagenomic binning, comparative biology and taxonomic classification.</title>
        <authorList>
            <person name="Goeker M."/>
        </authorList>
    </citation>
    <scope>NUCLEOTIDE SEQUENCE [LARGE SCALE GENOMIC DNA]</scope>
    <source>
        <strain evidence="2 3">NIO-1023</strain>
    </source>
</reference>
<comment type="caution">
    <text evidence="2">The sequence shown here is derived from an EMBL/GenBank/DDBJ whole genome shotgun (WGS) entry which is preliminary data.</text>
</comment>
<protein>
    <submittedName>
        <fullName evidence="2">Uncharacterized protein</fullName>
    </submittedName>
</protein>
<feature type="transmembrane region" description="Helical" evidence="1">
    <location>
        <begin position="30"/>
        <end position="47"/>
    </location>
</feature>
<name>A0ABT9MH16_9DEIO</name>
<dbReference type="EMBL" id="JAURUR010000012">
    <property type="protein sequence ID" value="MDP9765494.1"/>
    <property type="molecule type" value="Genomic_DNA"/>
</dbReference>
<keyword evidence="3" id="KW-1185">Reference proteome</keyword>
<gene>
    <name evidence="2" type="ORF">QO006_002945</name>
</gene>
<dbReference type="Proteomes" id="UP001232163">
    <property type="component" value="Unassembled WGS sequence"/>
</dbReference>
<evidence type="ECO:0000313" key="2">
    <source>
        <dbReference type="EMBL" id="MDP9765494.1"/>
    </source>
</evidence>
<keyword evidence="1" id="KW-1133">Transmembrane helix</keyword>